<organism evidence="2 3">
    <name type="scientific">Streptomyces caeruleatus</name>
    <dbReference type="NCBI Taxonomy" id="661399"/>
    <lineage>
        <taxon>Bacteria</taxon>
        <taxon>Bacillati</taxon>
        <taxon>Actinomycetota</taxon>
        <taxon>Actinomycetes</taxon>
        <taxon>Kitasatosporales</taxon>
        <taxon>Streptomycetaceae</taxon>
        <taxon>Streptomyces</taxon>
    </lineage>
</organism>
<protein>
    <recommendedName>
        <fullName evidence="1">DUF397 domain-containing protein</fullName>
    </recommendedName>
</protein>
<accession>A0A101TV18</accession>
<dbReference type="EMBL" id="LMWY01000035">
    <property type="protein sequence ID" value="KUN99052.1"/>
    <property type="molecule type" value="Genomic_DNA"/>
</dbReference>
<dbReference type="InterPro" id="IPR007278">
    <property type="entry name" value="DUF397"/>
</dbReference>
<evidence type="ECO:0000259" key="1">
    <source>
        <dbReference type="Pfam" id="PF04149"/>
    </source>
</evidence>
<keyword evidence="3" id="KW-1185">Reference proteome</keyword>
<evidence type="ECO:0000313" key="2">
    <source>
        <dbReference type="EMBL" id="KUN99052.1"/>
    </source>
</evidence>
<dbReference type="STRING" id="661399.AQJ67_27000"/>
<sequence>MRANSLPEAAWRKSTYSSDNGGACVEVVDGLSAVPVRDSKNKEGAALVVSPSAWASFVNSVK</sequence>
<evidence type="ECO:0000313" key="3">
    <source>
        <dbReference type="Proteomes" id="UP000053429"/>
    </source>
</evidence>
<name>A0A101TV18_9ACTN</name>
<dbReference type="OrthoDB" id="4570646at2"/>
<gene>
    <name evidence="2" type="ORF">AQJ67_27000</name>
</gene>
<dbReference type="Pfam" id="PF04149">
    <property type="entry name" value="DUF397"/>
    <property type="match status" value="1"/>
</dbReference>
<feature type="domain" description="DUF397" evidence="1">
    <location>
        <begin position="9"/>
        <end position="62"/>
    </location>
</feature>
<comment type="caution">
    <text evidence="2">The sequence shown here is derived from an EMBL/GenBank/DDBJ whole genome shotgun (WGS) entry which is preliminary data.</text>
</comment>
<reference evidence="2 3" key="1">
    <citation type="submission" date="2015-10" db="EMBL/GenBank/DDBJ databases">
        <title>Draft genome sequence of Streptomyces caeruleatus NRRL B-24802, type strain for the species Streptomyces caeruleatus.</title>
        <authorList>
            <person name="Ruckert C."/>
            <person name="Winkler A."/>
            <person name="Kalinowski J."/>
            <person name="Kampfer P."/>
            <person name="Glaeser S."/>
        </authorList>
    </citation>
    <scope>NUCLEOTIDE SEQUENCE [LARGE SCALE GENOMIC DNA]</scope>
    <source>
        <strain evidence="2 3">NRRL B-24802</strain>
    </source>
</reference>
<dbReference type="AlphaFoldDB" id="A0A101TV18"/>
<proteinExistence type="predicted"/>
<dbReference type="Proteomes" id="UP000053429">
    <property type="component" value="Unassembled WGS sequence"/>
</dbReference>